<dbReference type="RefSeq" id="WP_264282771.1">
    <property type="nucleotide sequence ID" value="NZ_CP107006.1"/>
</dbReference>
<gene>
    <name evidence="1" type="ORF">MKQ68_07615</name>
</gene>
<dbReference type="InterPro" id="IPR029058">
    <property type="entry name" value="AB_hydrolase_fold"/>
</dbReference>
<reference evidence="1" key="1">
    <citation type="submission" date="2022-10" db="EMBL/GenBank/DDBJ databases">
        <title>Chitinophaga sp. nov., isolated from soil.</title>
        <authorList>
            <person name="Jeon C.O."/>
        </authorList>
    </citation>
    <scope>NUCLEOTIDE SEQUENCE</scope>
    <source>
        <strain evidence="1">R8</strain>
    </source>
</reference>
<dbReference type="Gene3D" id="3.40.50.1820">
    <property type="entry name" value="alpha/beta hydrolase"/>
    <property type="match status" value="1"/>
</dbReference>
<dbReference type="SUPFAM" id="SSF53474">
    <property type="entry name" value="alpha/beta-Hydrolases"/>
    <property type="match status" value="1"/>
</dbReference>
<organism evidence="1 2">
    <name type="scientific">Chitinophaga horti</name>
    <dbReference type="NCBI Taxonomy" id="2920382"/>
    <lineage>
        <taxon>Bacteria</taxon>
        <taxon>Pseudomonadati</taxon>
        <taxon>Bacteroidota</taxon>
        <taxon>Chitinophagia</taxon>
        <taxon>Chitinophagales</taxon>
        <taxon>Chitinophagaceae</taxon>
        <taxon>Chitinophaga</taxon>
    </lineage>
</organism>
<dbReference type="EMBL" id="CP107006">
    <property type="protein sequence ID" value="UYQ94960.1"/>
    <property type="molecule type" value="Genomic_DNA"/>
</dbReference>
<keyword evidence="2" id="KW-1185">Reference proteome</keyword>
<protein>
    <submittedName>
        <fullName evidence="1">DUF3089 domain-containing protein</fullName>
    </submittedName>
</protein>
<accession>A0ABY6J630</accession>
<dbReference type="Pfam" id="PF11288">
    <property type="entry name" value="DUF3089"/>
    <property type="match status" value="1"/>
</dbReference>
<proteinExistence type="predicted"/>
<sequence length="335" mass="38672">MKYWPILFLLFAKFSQAQPAPDYTRLKYWAAHPHKLDAADSVPLFLKGETRDTAVDVFFLHPTSFVQRFRKAPLSADIHDEKINELTERQLIHQQATIFNAHARVFAPFYRQAHLRAFFQRDQAANNAFDTAYQDLKTAFEYYLKHDNHGRPIIIAGHSQGAFHGIRLLQEFFDGKPLQKQLVVAYLVGWRIDRNDFKQIPLGTSPTQTGCVLTWRTYESNQIGKEDKRTAEGALCINPVTWLPGNDWSDKAAYMDAPDKRLQKRSRSEIRARVHEKYNVVWVKGYNEVNVPMPGIARLASAIGNLHLLDMNLFYLNVRANVKQRIDAYLVAKSR</sequence>
<dbReference type="InterPro" id="IPR021440">
    <property type="entry name" value="DUF3089"/>
</dbReference>
<evidence type="ECO:0000313" key="2">
    <source>
        <dbReference type="Proteomes" id="UP001162741"/>
    </source>
</evidence>
<dbReference type="Proteomes" id="UP001162741">
    <property type="component" value="Chromosome"/>
</dbReference>
<evidence type="ECO:0000313" key="1">
    <source>
        <dbReference type="EMBL" id="UYQ94960.1"/>
    </source>
</evidence>
<name>A0ABY6J630_9BACT</name>